<dbReference type="STRING" id="340021.TM5383_02720"/>
<protein>
    <submittedName>
        <fullName evidence="1">Uncharacterized protein</fullName>
    </submittedName>
</protein>
<dbReference type="AlphaFoldDB" id="A0A0P1H468"/>
<dbReference type="EMBL" id="CYSF01000015">
    <property type="protein sequence ID" value="CUH85486.1"/>
    <property type="molecule type" value="Genomic_DNA"/>
</dbReference>
<sequence>MFALTLGVAREGGKDFLRFTHTQAFVRGAIADETDQ</sequence>
<accession>A0A0P1H468</accession>
<proteinExistence type="predicted"/>
<evidence type="ECO:0000313" key="1">
    <source>
        <dbReference type="EMBL" id="CUH85486.1"/>
    </source>
</evidence>
<reference evidence="1 2" key="1">
    <citation type="submission" date="2015-09" db="EMBL/GenBank/DDBJ databases">
        <authorList>
            <consortium name="Swine Surveillance"/>
        </authorList>
    </citation>
    <scope>NUCLEOTIDE SEQUENCE [LARGE SCALE GENOMIC DNA]</scope>
    <source>
        <strain evidence="1 2">CECT 8383</strain>
    </source>
</reference>
<gene>
    <name evidence="1" type="ORF">TM5383_02720</name>
</gene>
<name>A0A0P1H468_9RHOB</name>
<keyword evidence="2" id="KW-1185">Reference proteome</keyword>
<organism evidence="1 2">
    <name type="scientific">Thalassovita mediterranea</name>
    <dbReference type="NCBI Taxonomy" id="340021"/>
    <lineage>
        <taxon>Bacteria</taxon>
        <taxon>Pseudomonadati</taxon>
        <taxon>Pseudomonadota</taxon>
        <taxon>Alphaproteobacteria</taxon>
        <taxon>Rhodobacterales</taxon>
        <taxon>Roseobacteraceae</taxon>
        <taxon>Thalassovita</taxon>
    </lineage>
</organism>
<evidence type="ECO:0000313" key="2">
    <source>
        <dbReference type="Proteomes" id="UP000051681"/>
    </source>
</evidence>
<dbReference type="Proteomes" id="UP000051681">
    <property type="component" value="Unassembled WGS sequence"/>
</dbReference>